<dbReference type="EMBL" id="QXFW01001468">
    <property type="protein sequence ID" value="KAE8990326.1"/>
    <property type="molecule type" value="Genomic_DNA"/>
</dbReference>
<protein>
    <submittedName>
        <fullName evidence="1">Uncharacterized protein</fullName>
    </submittedName>
</protein>
<accession>A0A6A3J4V2</accession>
<dbReference type="AlphaFoldDB" id="A0A6A3J4V2"/>
<reference evidence="1 2" key="1">
    <citation type="submission" date="2018-09" db="EMBL/GenBank/DDBJ databases">
        <title>Genomic investigation of the strawberry pathogen Phytophthora fragariae indicates pathogenicity is determined by transcriptional variation in three key races.</title>
        <authorList>
            <person name="Adams T.M."/>
            <person name="Armitage A.D."/>
            <person name="Sobczyk M.K."/>
            <person name="Bates H.J."/>
            <person name="Dunwell J.M."/>
            <person name="Nellist C.F."/>
            <person name="Harrison R.J."/>
        </authorList>
    </citation>
    <scope>NUCLEOTIDE SEQUENCE [LARGE SCALE GENOMIC DNA]</scope>
    <source>
        <strain evidence="1 2">SCRP245</strain>
    </source>
</reference>
<evidence type="ECO:0000313" key="1">
    <source>
        <dbReference type="EMBL" id="KAE8990326.1"/>
    </source>
</evidence>
<evidence type="ECO:0000313" key="2">
    <source>
        <dbReference type="Proteomes" id="UP000460718"/>
    </source>
</evidence>
<gene>
    <name evidence="1" type="ORF">PF011_g18409</name>
</gene>
<dbReference type="Proteomes" id="UP000460718">
    <property type="component" value="Unassembled WGS sequence"/>
</dbReference>
<organism evidence="1 2">
    <name type="scientific">Phytophthora fragariae</name>
    <dbReference type="NCBI Taxonomy" id="53985"/>
    <lineage>
        <taxon>Eukaryota</taxon>
        <taxon>Sar</taxon>
        <taxon>Stramenopiles</taxon>
        <taxon>Oomycota</taxon>
        <taxon>Peronosporomycetes</taxon>
        <taxon>Peronosporales</taxon>
        <taxon>Peronosporaceae</taxon>
        <taxon>Phytophthora</taxon>
    </lineage>
</organism>
<comment type="caution">
    <text evidence="1">The sequence shown here is derived from an EMBL/GenBank/DDBJ whole genome shotgun (WGS) entry which is preliminary data.</text>
</comment>
<name>A0A6A3J4V2_9STRA</name>
<proteinExistence type="predicted"/>
<sequence>MPYVGSGFRLGSAKIRQKSKDVSPSFQMLGQLCFAQTTSPSALKHNAPVTYMLCNHPL</sequence>